<dbReference type="Pfam" id="PF01980">
    <property type="entry name" value="TrmO_N"/>
    <property type="match status" value="1"/>
</dbReference>
<proteinExistence type="inferred from homology"/>
<dbReference type="Proteomes" id="UP000474758">
    <property type="component" value="Unassembled WGS sequence"/>
</dbReference>
<dbReference type="Gene3D" id="2.40.30.70">
    <property type="entry name" value="YaeB-like"/>
    <property type="match status" value="1"/>
</dbReference>
<name>A0A6M1TXX6_9RHOB</name>
<gene>
    <name evidence="6" type="ORF">G5V65_16350</name>
</gene>
<dbReference type="PROSITE" id="PS51668">
    <property type="entry name" value="TSAA_2"/>
    <property type="match status" value="1"/>
</dbReference>
<evidence type="ECO:0000256" key="1">
    <source>
        <dbReference type="ARBA" id="ARBA00022691"/>
    </source>
</evidence>
<feature type="transmembrane region" description="Helical" evidence="4">
    <location>
        <begin position="98"/>
        <end position="119"/>
    </location>
</feature>
<evidence type="ECO:0000256" key="4">
    <source>
        <dbReference type="SAM" id="Phobius"/>
    </source>
</evidence>
<dbReference type="AlphaFoldDB" id="A0A6M1TXX6"/>
<evidence type="ECO:0000313" key="7">
    <source>
        <dbReference type="Proteomes" id="UP000474758"/>
    </source>
</evidence>
<organism evidence="6 7">
    <name type="scientific">Paragemmobacter kunshanensis</name>
    <dbReference type="NCBI Taxonomy" id="2583234"/>
    <lineage>
        <taxon>Bacteria</taxon>
        <taxon>Pseudomonadati</taxon>
        <taxon>Pseudomonadota</taxon>
        <taxon>Alphaproteobacteria</taxon>
        <taxon>Rhodobacterales</taxon>
        <taxon>Paracoccaceae</taxon>
        <taxon>Paragemmobacter</taxon>
    </lineage>
</organism>
<accession>A0A6M1TXX6</accession>
<feature type="region of interest" description="Disordered" evidence="3">
    <location>
        <begin position="195"/>
        <end position="214"/>
    </location>
</feature>
<dbReference type="GO" id="GO:0032259">
    <property type="term" value="P:methylation"/>
    <property type="evidence" value="ECO:0007669"/>
    <property type="project" value="UniProtKB-KW"/>
</dbReference>
<keyword evidence="7" id="KW-1185">Reference proteome</keyword>
<keyword evidence="4" id="KW-0472">Membrane</keyword>
<dbReference type="InterPro" id="IPR040372">
    <property type="entry name" value="YaeB-like"/>
</dbReference>
<dbReference type="GO" id="GO:0008168">
    <property type="term" value="F:methyltransferase activity"/>
    <property type="evidence" value="ECO:0007669"/>
    <property type="project" value="UniProtKB-KW"/>
</dbReference>
<dbReference type="SUPFAM" id="SSF118196">
    <property type="entry name" value="YaeB-like"/>
    <property type="match status" value="1"/>
</dbReference>
<comment type="similarity">
    <text evidence="2">Belongs to the tRNA methyltransferase O family.</text>
</comment>
<evidence type="ECO:0000256" key="3">
    <source>
        <dbReference type="SAM" id="MobiDB-lite"/>
    </source>
</evidence>
<dbReference type="EMBL" id="JAALFE010000018">
    <property type="protein sequence ID" value="NGQ92467.1"/>
    <property type="molecule type" value="Genomic_DNA"/>
</dbReference>
<keyword evidence="4" id="KW-1133">Transmembrane helix</keyword>
<protein>
    <submittedName>
        <fullName evidence="6">tRNA (N6-threonylcarbamoyladenosine(37)-N6)-methyltransferase TrmO</fullName>
    </submittedName>
</protein>
<dbReference type="InterPro" id="IPR023370">
    <property type="entry name" value="TrmO-like_N"/>
</dbReference>
<feature type="domain" description="TsaA-like" evidence="5">
    <location>
        <begin position="62"/>
        <end position="196"/>
    </location>
</feature>
<keyword evidence="1" id="KW-0949">S-adenosyl-L-methionine</keyword>
<evidence type="ECO:0000259" key="5">
    <source>
        <dbReference type="PROSITE" id="PS51668"/>
    </source>
</evidence>
<comment type="caution">
    <text evidence="6">The sequence shown here is derived from an EMBL/GenBank/DDBJ whole genome shotgun (WGS) entry which is preliminary data.</text>
</comment>
<keyword evidence="4" id="KW-0812">Transmembrane</keyword>
<dbReference type="InterPro" id="IPR036414">
    <property type="entry name" value="YaeB_N_sf"/>
</dbReference>
<reference evidence="6 7" key="1">
    <citation type="submission" date="2020-02" db="EMBL/GenBank/DDBJ databases">
        <title>Rhodobacter translucens sp. nov., a novel bacterium isolated from activated sludge.</title>
        <authorList>
            <person name="Liu J."/>
        </authorList>
    </citation>
    <scope>NUCLEOTIDE SEQUENCE [LARGE SCALE GENOMIC DNA]</scope>
    <source>
        <strain evidence="6 7">HX-7-19</strain>
    </source>
</reference>
<dbReference type="InterPro" id="IPR036413">
    <property type="entry name" value="YaeB-like_sf"/>
</dbReference>
<keyword evidence="6" id="KW-0489">Methyltransferase</keyword>
<dbReference type="PANTHER" id="PTHR12818:SF0">
    <property type="entry name" value="TRNA (ADENINE(37)-N6)-METHYLTRANSFERASE"/>
    <property type="match status" value="1"/>
</dbReference>
<evidence type="ECO:0000313" key="6">
    <source>
        <dbReference type="EMBL" id="NGQ92467.1"/>
    </source>
</evidence>
<evidence type="ECO:0000256" key="2">
    <source>
        <dbReference type="ARBA" id="ARBA00033753"/>
    </source>
</evidence>
<dbReference type="PANTHER" id="PTHR12818">
    <property type="entry name" value="TRNA (ADENINE(37)-N6)-METHYLTRANSFERASE"/>
    <property type="match status" value="1"/>
</dbReference>
<sequence length="214" mass="22920">MRPWSDRRARGGDARLKAAGASCRLRGVAGREAREAGVERETGREGELFLPFDPGQAGDATLAFIGHLETPWRKGDCPRNLTEARARGGRFVVHLDPAYRAGLEGLSAGMAVILIYWMAAARRDLIRLHPPHRAEGAGSFALRAPARPNPLALGVVRVLAVEPAARWLVVDACDAHDGTPLVDIKPWLAQVDIPPDGPGEAAAAVARRDDPARG</sequence>
<keyword evidence="6" id="KW-0808">Transferase</keyword>